<dbReference type="KEGG" id="mgot:MgSA37_02146"/>
<name>A0A0X8X1L3_9SPHI</name>
<dbReference type="Gene3D" id="1.10.468.10">
    <property type="entry name" value="Photosynthetic Reaction Center, subunit C, domain 2"/>
    <property type="match status" value="1"/>
</dbReference>
<sequence>MLINRKILATLAITSVISVVALTSMAPQQEKGGFMNVKVLPKNLTDKQLHMIMREWATSLGVRCDFCHAPNAEGKGLDFASDAKPEKEMARHMFKMMNKINQKFFEAKKDSLGMMAHTGVNCYTCHRGESHPEIKVPEGRRGPGPGGPGPGGPENHQ</sequence>
<keyword evidence="5" id="KW-0349">Heme</keyword>
<evidence type="ECO:0000313" key="9">
    <source>
        <dbReference type="EMBL" id="BAU53975.1"/>
    </source>
</evidence>
<gene>
    <name evidence="9" type="primary">pufC</name>
    <name evidence="9" type="ORF">MgSA37_02146</name>
</gene>
<keyword evidence="7" id="KW-0249">Electron transport</keyword>
<dbReference type="GO" id="GO:0030077">
    <property type="term" value="C:plasma membrane light-harvesting complex"/>
    <property type="evidence" value="ECO:0007669"/>
    <property type="project" value="InterPro"/>
</dbReference>
<organism evidence="9 10">
    <name type="scientific">Mucilaginibacter gotjawali</name>
    <dbReference type="NCBI Taxonomy" id="1550579"/>
    <lineage>
        <taxon>Bacteria</taxon>
        <taxon>Pseudomonadati</taxon>
        <taxon>Bacteroidota</taxon>
        <taxon>Sphingobacteriia</taxon>
        <taxon>Sphingobacteriales</taxon>
        <taxon>Sphingobacteriaceae</taxon>
        <taxon>Mucilaginibacter</taxon>
    </lineage>
</organism>
<evidence type="ECO:0000256" key="6">
    <source>
        <dbReference type="ARBA" id="ARBA00022723"/>
    </source>
</evidence>
<evidence type="ECO:0000256" key="7">
    <source>
        <dbReference type="ARBA" id="ARBA00022982"/>
    </source>
</evidence>
<accession>A0A0X8X1L3</accession>
<evidence type="ECO:0000313" key="10">
    <source>
        <dbReference type="Proteomes" id="UP000218263"/>
    </source>
</evidence>
<dbReference type="NCBIfam" id="NF033196">
    <property type="entry name" value="c_type_nonphoto"/>
    <property type="match status" value="1"/>
</dbReference>
<dbReference type="GO" id="GO:0005506">
    <property type="term" value="F:iron ion binding"/>
    <property type="evidence" value="ECO:0007669"/>
    <property type="project" value="InterPro"/>
</dbReference>
<reference evidence="9 10" key="1">
    <citation type="submission" date="2015-12" db="EMBL/GenBank/DDBJ databases">
        <title>Genome sequence of Mucilaginibacter gotjawali.</title>
        <authorList>
            <person name="Lee J.S."/>
            <person name="Lee K.C."/>
            <person name="Kim K.K."/>
            <person name="Lee B.W."/>
        </authorList>
    </citation>
    <scope>NUCLEOTIDE SEQUENCE [LARGE SCALE GENOMIC DNA]</scope>
    <source>
        <strain evidence="9 10">SA3-7</strain>
    </source>
</reference>
<proteinExistence type="predicted"/>
<keyword evidence="6" id="KW-0479">Metal-binding</keyword>
<protein>
    <recommendedName>
        <fullName evidence="2">Photosynthetic reaction center cytochrome c subunit</fullName>
    </recommendedName>
</protein>
<keyword evidence="10" id="KW-1185">Reference proteome</keyword>
<keyword evidence="8" id="KW-0408">Iron</keyword>
<evidence type="ECO:0000256" key="5">
    <source>
        <dbReference type="ARBA" id="ARBA00022617"/>
    </source>
</evidence>
<evidence type="ECO:0000256" key="1">
    <source>
        <dbReference type="ARBA" id="ARBA00003196"/>
    </source>
</evidence>
<dbReference type="OrthoDB" id="951235at2"/>
<dbReference type="GO" id="GO:0019684">
    <property type="term" value="P:photosynthesis, light reaction"/>
    <property type="evidence" value="ECO:0007669"/>
    <property type="project" value="InterPro"/>
</dbReference>
<dbReference type="SUPFAM" id="SSF48695">
    <property type="entry name" value="Multiheme cytochromes"/>
    <property type="match status" value="1"/>
</dbReference>
<comment type="function">
    <text evidence="1">The reaction center of purple bacteria contains a tightly bound cytochrome molecule which re-reduces the photo oxidized primary electron donor.</text>
</comment>
<dbReference type="EMBL" id="AP017313">
    <property type="protein sequence ID" value="BAU53975.1"/>
    <property type="molecule type" value="Genomic_DNA"/>
</dbReference>
<dbReference type="Pfam" id="PF02276">
    <property type="entry name" value="CytoC_RC"/>
    <property type="match status" value="1"/>
</dbReference>
<keyword evidence="3" id="KW-0813">Transport</keyword>
<dbReference type="AlphaFoldDB" id="A0A0X8X1L3"/>
<dbReference type="GO" id="GO:0009055">
    <property type="term" value="F:electron transfer activity"/>
    <property type="evidence" value="ECO:0007669"/>
    <property type="project" value="InterPro"/>
</dbReference>
<dbReference type="InterPro" id="IPR036280">
    <property type="entry name" value="Multihaem_cyt_sf"/>
</dbReference>
<dbReference type="InterPro" id="IPR003158">
    <property type="entry name" value="Photosyn_RC_cyt_c-su"/>
</dbReference>
<dbReference type="Proteomes" id="UP000218263">
    <property type="component" value="Chromosome"/>
</dbReference>
<evidence type="ECO:0000256" key="8">
    <source>
        <dbReference type="ARBA" id="ARBA00023004"/>
    </source>
</evidence>
<dbReference type="GO" id="GO:0020037">
    <property type="term" value="F:heme binding"/>
    <property type="evidence" value="ECO:0007669"/>
    <property type="project" value="InterPro"/>
</dbReference>
<evidence type="ECO:0000256" key="4">
    <source>
        <dbReference type="ARBA" id="ARBA00022531"/>
    </source>
</evidence>
<keyword evidence="4" id="KW-0602">Photosynthesis</keyword>
<evidence type="ECO:0000256" key="3">
    <source>
        <dbReference type="ARBA" id="ARBA00022448"/>
    </source>
</evidence>
<dbReference type="RefSeq" id="WP_096351747.1">
    <property type="nucleotide sequence ID" value="NZ_AP017313.1"/>
</dbReference>
<evidence type="ECO:0000256" key="2">
    <source>
        <dbReference type="ARBA" id="ARBA00015978"/>
    </source>
</evidence>
<dbReference type="InterPro" id="IPR023119">
    <property type="entry name" value="Multihaem_cyt_PRC_cyt_su-like"/>
</dbReference>